<accession>A0ACC3T7P5</accession>
<keyword evidence="2" id="KW-1185">Reference proteome</keyword>
<proteinExistence type="predicted"/>
<gene>
    <name evidence="1" type="ORF">V1525DRAFT_396516</name>
</gene>
<evidence type="ECO:0000313" key="1">
    <source>
        <dbReference type="EMBL" id="KAK9239982.1"/>
    </source>
</evidence>
<organism evidence="1 2">
    <name type="scientific">Lipomyces kononenkoae</name>
    <name type="common">Yeast</name>
    <dbReference type="NCBI Taxonomy" id="34357"/>
    <lineage>
        <taxon>Eukaryota</taxon>
        <taxon>Fungi</taxon>
        <taxon>Dikarya</taxon>
        <taxon>Ascomycota</taxon>
        <taxon>Saccharomycotina</taxon>
        <taxon>Lipomycetes</taxon>
        <taxon>Lipomycetales</taxon>
        <taxon>Lipomycetaceae</taxon>
        <taxon>Lipomyces</taxon>
    </lineage>
</organism>
<reference evidence="2" key="1">
    <citation type="journal article" date="2024" name="Front. Bioeng. Biotechnol.">
        <title>Genome-scale model development and genomic sequencing of the oleaginous clade Lipomyces.</title>
        <authorList>
            <person name="Czajka J.J."/>
            <person name="Han Y."/>
            <person name="Kim J."/>
            <person name="Mondo S.J."/>
            <person name="Hofstad B.A."/>
            <person name="Robles A."/>
            <person name="Haridas S."/>
            <person name="Riley R."/>
            <person name="LaButti K."/>
            <person name="Pangilinan J."/>
            <person name="Andreopoulos W."/>
            <person name="Lipzen A."/>
            <person name="Yan J."/>
            <person name="Wang M."/>
            <person name="Ng V."/>
            <person name="Grigoriev I.V."/>
            <person name="Spatafora J.W."/>
            <person name="Magnuson J.K."/>
            <person name="Baker S.E."/>
            <person name="Pomraning K.R."/>
        </authorList>
    </citation>
    <scope>NUCLEOTIDE SEQUENCE [LARGE SCALE GENOMIC DNA]</scope>
    <source>
        <strain evidence="2">CBS 7786</strain>
    </source>
</reference>
<sequence length="507" mass="59046">MVTTRSATGKTPKKVTHPDFVETVTRRRSKKMVEKGNPQEKLSSDDEEIKHVPTNGKGGDTILSHNEDKHIEFDFGGPIGVSCMMVGFPLLMWYLWICTTYYQGHLAVPAKDETMQEFLLRMYSHFLDGAFPDLKSWTIVWVFLIFEAILYVTLPGVWTQGLPLPHLDNKRLPYFCNAVASFYTSIVLAAVLHITGIFPITTLIDKFGSIMSVSIISGLVLPFILYFYAIVTKTQHRMSGSFIYDVFMGAILNPRIGIIDLKMFYEVRLPWFILFFTTVSAAVRQYETYGYVSPQACFLVLAHWLYTNACSKGEELITTTWDMFHEKFGFMLLFWNMAGVPFTYIHCTLFLANHPPSEYQWSIYYNVFVYFLLLGSYYIFDTTNSQKNRFRQQMYGTLVPRKTFPQLPWQTIKNPTYIKCKNGGTLLTSGWYKYARKIHYTVDFIQSLSWGLITGFASPLPYFYPVFFFCVLSHRAYRDIQRCKRKYGDDWTEYERQCPYLFIPFVF</sequence>
<protein>
    <submittedName>
        <fullName evidence="1">Ergosterol biosynthesis ERG4/ERG24</fullName>
    </submittedName>
</protein>
<evidence type="ECO:0000313" key="2">
    <source>
        <dbReference type="Proteomes" id="UP001433508"/>
    </source>
</evidence>
<comment type="caution">
    <text evidence="1">The sequence shown here is derived from an EMBL/GenBank/DDBJ whole genome shotgun (WGS) entry which is preliminary data.</text>
</comment>
<name>A0ACC3T7P5_LIPKO</name>
<dbReference type="Proteomes" id="UP001433508">
    <property type="component" value="Unassembled WGS sequence"/>
</dbReference>
<dbReference type="EMBL" id="MU971342">
    <property type="protein sequence ID" value="KAK9239982.1"/>
    <property type="molecule type" value="Genomic_DNA"/>
</dbReference>